<dbReference type="Pfam" id="PF04657">
    <property type="entry name" value="DMT_YdcZ"/>
    <property type="match status" value="1"/>
</dbReference>
<dbReference type="Proteomes" id="UP001559025">
    <property type="component" value="Unassembled WGS sequence"/>
</dbReference>
<gene>
    <name evidence="2" type="ORF">V1479_12440</name>
</gene>
<dbReference type="RefSeq" id="WP_368803161.1">
    <property type="nucleotide sequence ID" value="NZ_JAZHFV010000003.1"/>
</dbReference>
<keyword evidence="1" id="KW-0812">Transmembrane</keyword>
<organism evidence="2 3">
    <name type="scientific">Neoaquamicrobium sediminum</name>
    <dbReference type="NCBI Taxonomy" id="1849104"/>
    <lineage>
        <taxon>Bacteria</taxon>
        <taxon>Pseudomonadati</taxon>
        <taxon>Pseudomonadota</taxon>
        <taxon>Alphaproteobacteria</taxon>
        <taxon>Hyphomicrobiales</taxon>
        <taxon>Phyllobacteriaceae</taxon>
        <taxon>Neoaquamicrobium</taxon>
    </lineage>
</organism>
<evidence type="ECO:0000313" key="2">
    <source>
        <dbReference type="EMBL" id="MEX4008118.1"/>
    </source>
</evidence>
<evidence type="ECO:0000313" key="3">
    <source>
        <dbReference type="Proteomes" id="UP001559025"/>
    </source>
</evidence>
<proteinExistence type="predicted"/>
<keyword evidence="1" id="KW-1133">Transmembrane helix</keyword>
<dbReference type="EMBL" id="JAZHFV010000003">
    <property type="protein sequence ID" value="MEX4008118.1"/>
    <property type="molecule type" value="Genomic_DNA"/>
</dbReference>
<comment type="caution">
    <text evidence="2">The sequence shown here is derived from an EMBL/GenBank/DDBJ whole genome shotgun (WGS) entry which is preliminary data.</text>
</comment>
<name>A0ABV3WTW8_9HYPH</name>
<dbReference type="InterPro" id="IPR006750">
    <property type="entry name" value="YdcZ"/>
</dbReference>
<feature type="transmembrane region" description="Helical" evidence="1">
    <location>
        <begin position="127"/>
        <end position="146"/>
    </location>
</feature>
<feature type="transmembrane region" description="Helical" evidence="1">
    <location>
        <begin position="71"/>
        <end position="90"/>
    </location>
</feature>
<protein>
    <submittedName>
        <fullName evidence="2">DMT family transporter</fullName>
    </submittedName>
</protein>
<keyword evidence="3" id="KW-1185">Reference proteome</keyword>
<dbReference type="PANTHER" id="PTHR34821:SF2">
    <property type="entry name" value="INNER MEMBRANE PROTEIN YDCZ"/>
    <property type="match status" value="1"/>
</dbReference>
<sequence>MQHPWLVLLAFAAGALLSAQGPILTRIAFHAGGPIQAATVAFAVGLCVLLAAGVLAGTGVPRLGAVVSMPVWLWAGGLIGTGLLLLTLYAVPRIGVAAFAAAVVCGQLLAALAYDHVGAFGIELRRVGLREMAGTMLLLAGLVMIACGPRD</sequence>
<keyword evidence="1" id="KW-0472">Membrane</keyword>
<dbReference type="PANTHER" id="PTHR34821">
    <property type="entry name" value="INNER MEMBRANE PROTEIN YDCZ"/>
    <property type="match status" value="1"/>
</dbReference>
<evidence type="ECO:0000256" key="1">
    <source>
        <dbReference type="SAM" id="Phobius"/>
    </source>
</evidence>
<reference evidence="2 3" key="1">
    <citation type="submission" date="2024-01" db="EMBL/GenBank/DDBJ databases">
        <title>New evidence supports the origin of RcGTA from prophage.</title>
        <authorList>
            <person name="Xu Y."/>
            <person name="Liu B."/>
            <person name="Chen F."/>
        </authorList>
    </citation>
    <scope>NUCLEOTIDE SEQUENCE [LARGE SCALE GENOMIC DNA]</scope>
    <source>
        <strain evidence="2 3">CBW1107-2</strain>
    </source>
</reference>
<accession>A0ABV3WTW8</accession>
<feature type="transmembrane region" description="Helical" evidence="1">
    <location>
        <begin position="96"/>
        <end position="115"/>
    </location>
</feature>
<feature type="transmembrane region" description="Helical" evidence="1">
    <location>
        <begin position="35"/>
        <end position="59"/>
    </location>
</feature>